<comment type="caution">
    <text evidence="1">The sequence shown here is derived from an EMBL/GenBank/DDBJ whole genome shotgun (WGS) entry which is preliminary data.</text>
</comment>
<reference evidence="1 2" key="1">
    <citation type="submission" date="2020-08" db="EMBL/GenBank/DDBJ databases">
        <title>A Genomic Blueprint of the Chicken Gut Microbiome.</title>
        <authorList>
            <person name="Gilroy R."/>
            <person name="Ravi A."/>
            <person name="Getino M."/>
            <person name="Pursley I."/>
            <person name="Horton D.L."/>
            <person name="Alikhan N.-F."/>
            <person name="Baker D."/>
            <person name="Gharbi K."/>
            <person name="Hall N."/>
            <person name="Watson M."/>
            <person name="Adriaenssens E.M."/>
            <person name="Foster-Nyarko E."/>
            <person name="Jarju S."/>
            <person name="Secka A."/>
            <person name="Antonio M."/>
            <person name="Oren A."/>
            <person name="Chaudhuri R."/>
            <person name="La Ragione R.M."/>
            <person name="Hildebrand F."/>
            <person name="Pallen M.J."/>
        </authorList>
    </citation>
    <scope>NUCLEOTIDE SEQUENCE [LARGE SCALE GENOMIC DNA]</scope>
    <source>
        <strain evidence="1 2">Sa1BUA1</strain>
    </source>
</reference>
<sequence>MDRRHWLVAVGAASVVVVGAGAAIAVGGGDVPRDLSRDVPRDDDFVFMDDLSPEEQVAYRRIEIENLMIQGGEPYTQEDVDRELAALLEAERMFPQGVHDIPLPEVPNIPLEDTGDADITNIIVDDGR</sequence>
<keyword evidence="2" id="KW-1185">Reference proteome</keyword>
<evidence type="ECO:0000313" key="2">
    <source>
        <dbReference type="Proteomes" id="UP000661894"/>
    </source>
</evidence>
<dbReference type="EMBL" id="JACSPO010000003">
    <property type="protein sequence ID" value="MBD8062325.1"/>
    <property type="molecule type" value="Genomic_DNA"/>
</dbReference>
<accession>A0ABR8Z243</accession>
<evidence type="ECO:0000313" key="1">
    <source>
        <dbReference type="EMBL" id="MBD8062325.1"/>
    </source>
</evidence>
<gene>
    <name evidence="1" type="ORF">H9624_08305</name>
</gene>
<organism evidence="1 2">
    <name type="scientific">Oceanitalea stevensii</name>
    <dbReference type="NCBI Taxonomy" id="2763072"/>
    <lineage>
        <taxon>Bacteria</taxon>
        <taxon>Bacillati</taxon>
        <taxon>Actinomycetota</taxon>
        <taxon>Actinomycetes</taxon>
        <taxon>Micrococcales</taxon>
        <taxon>Bogoriellaceae</taxon>
        <taxon>Georgenia</taxon>
    </lineage>
</organism>
<protein>
    <submittedName>
        <fullName evidence="1">Uncharacterized protein</fullName>
    </submittedName>
</protein>
<proteinExistence type="predicted"/>
<dbReference type="Proteomes" id="UP000661894">
    <property type="component" value="Unassembled WGS sequence"/>
</dbReference>
<name>A0ABR8Z243_9MICO</name>
<dbReference type="RefSeq" id="WP_251839440.1">
    <property type="nucleotide sequence ID" value="NZ_JACSPO010000003.1"/>
</dbReference>